<dbReference type="GO" id="GO:0016491">
    <property type="term" value="F:oxidoreductase activity"/>
    <property type="evidence" value="ECO:0007669"/>
    <property type="project" value="UniProtKB-KW"/>
</dbReference>
<dbReference type="PRINTS" id="PR00081">
    <property type="entry name" value="GDHRDH"/>
</dbReference>
<comment type="similarity">
    <text evidence="1">Belongs to the short-chain dehydrogenases/reductases (SDR) family.</text>
</comment>
<dbReference type="InterPro" id="IPR051122">
    <property type="entry name" value="SDR_DHRS6-like"/>
</dbReference>
<dbReference type="Pfam" id="PF13561">
    <property type="entry name" value="adh_short_C2"/>
    <property type="match status" value="1"/>
</dbReference>
<keyword evidence="5" id="KW-1185">Reference proteome</keyword>
<sequence length="231" mass="25028">MQKNILLIGGSYGIGAAIAKKLKVNHNVIIASRTKEDISEDILHHTFDVLKDDISELDLPEEIHGLVYLPGSINLKPFKMMSPETFCEDMELNFHALVRVVHGLLHKLKNAEATSLVFFSTVAVKVGMPFHTSVAAAKGAIEGFAKALAAEYAPNFRVNVIAPSLTDTSLASKLLNSDSKKEKMAERHPLKKVGTADDIAAMATFLLSDESQWISGQVFGVDGGLSTLNIN</sequence>
<organism evidence="4 5">
    <name type="scientific">Aequorivita aquimaris</name>
    <dbReference type="NCBI Taxonomy" id="1548749"/>
    <lineage>
        <taxon>Bacteria</taxon>
        <taxon>Pseudomonadati</taxon>
        <taxon>Bacteroidota</taxon>
        <taxon>Flavobacteriia</taxon>
        <taxon>Flavobacteriales</taxon>
        <taxon>Flavobacteriaceae</taxon>
        <taxon>Aequorivita</taxon>
    </lineage>
</organism>
<dbReference type="Proteomes" id="UP000070138">
    <property type="component" value="Unassembled WGS sequence"/>
</dbReference>
<protein>
    <submittedName>
        <fullName evidence="4">Oxidoreductase</fullName>
    </submittedName>
</protein>
<dbReference type="InterPro" id="IPR036291">
    <property type="entry name" value="NAD(P)-bd_dom_sf"/>
</dbReference>
<evidence type="ECO:0000313" key="5">
    <source>
        <dbReference type="Proteomes" id="UP000070138"/>
    </source>
</evidence>
<dbReference type="STRING" id="1548749.LS48_05790"/>
<reference evidence="4 5" key="2">
    <citation type="journal article" date="2016" name="Int. J. Syst. Evol. Microbiol.">
        <title>Vitellibacter aquimaris sp. nov., a marine bacterium isolated from seawater.</title>
        <authorList>
            <person name="Thevarajoo S."/>
            <person name="Selvaratnam C."/>
            <person name="Goh K.M."/>
            <person name="Hong K.W."/>
            <person name="Chan X.Y."/>
            <person name="Chan K.G."/>
            <person name="Chong C.S."/>
        </authorList>
    </citation>
    <scope>NUCLEOTIDE SEQUENCE [LARGE SCALE GENOMIC DNA]</scope>
    <source>
        <strain evidence="4 5">D-24</strain>
    </source>
</reference>
<evidence type="ECO:0000256" key="2">
    <source>
        <dbReference type="ARBA" id="ARBA00023002"/>
    </source>
</evidence>
<keyword evidence="2" id="KW-0560">Oxidoreductase</keyword>
<dbReference type="PANTHER" id="PTHR43477:SF1">
    <property type="entry name" value="DIHYDROANTICAPSIN 7-DEHYDROGENASE"/>
    <property type="match status" value="1"/>
</dbReference>
<dbReference type="PATRIC" id="fig|1548749.3.peg.1222"/>
<proteinExistence type="inferred from homology"/>
<dbReference type="OrthoDB" id="9803333at2"/>
<accession>A0A137RII8</accession>
<comment type="caution">
    <text evidence="4">The sequence shown here is derived from an EMBL/GenBank/DDBJ whole genome shotgun (WGS) entry which is preliminary data.</text>
</comment>
<dbReference type="PANTHER" id="PTHR43477">
    <property type="entry name" value="DIHYDROANTICAPSIN 7-DEHYDROGENASE"/>
    <property type="match status" value="1"/>
</dbReference>
<dbReference type="EMBL" id="JRWG01000003">
    <property type="protein sequence ID" value="KXN99989.1"/>
    <property type="molecule type" value="Genomic_DNA"/>
</dbReference>
<evidence type="ECO:0000259" key="3">
    <source>
        <dbReference type="SMART" id="SM00822"/>
    </source>
</evidence>
<evidence type="ECO:0000256" key="1">
    <source>
        <dbReference type="ARBA" id="ARBA00006484"/>
    </source>
</evidence>
<dbReference type="InterPro" id="IPR002347">
    <property type="entry name" value="SDR_fam"/>
</dbReference>
<feature type="domain" description="Ketoreductase" evidence="3">
    <location>
        <begin position="3"/>
        <end position="171"/>
    </location>
</feature>
<gene>
    <name evidence="4" type="ORF">LS48_05790</name>
</gene>
<dbReference type="SUPFAM" id="SSF51735">
    <property type="entry name" value="NAD(P)-binding Rossmann-fold domains"/>
    <property type="match status" value="1"/>
</dbReference>
<dbReference type="SMART" id="SM00822">
    <property type="entry name" value="PKS_KR"/>
    <property type="match status" value="1"/>
</dbReference>
<reference evidence="5" key="1">
    <citation type="submission" date="2014-10" db="EMBL/GenBank/DDBJ databases">
        <title>Genome sequencing of Vitellibacter sp. D-24.</title>
        <authorList>
            <person name="Thevarajoo S."/>
            <person name="Selvaratnam C."/>
            <person name="Goh K.M."/>
            <person name="Chong C.S."/>
        </authorList>
    </citation>
    <scope>NUCLEOTIDE SEQUENCE [LARGE SCALE GENOMIC DNA]</scope>
    <source>
        <strain evidence="5">D-24</strain>
    </source>
</reference>
<dbReference type="RefSeq" id="WP_062620937.1">
    <property type="nucleotide sequence ID" value="NZ_JRWG01000003.1"/>
</dbReference>
<dbReference type="AlphaFoldDB" id="A0A137RII8"/>
<dbReference type="Gene3D" id="3.40.50.720">
    <property type="entry name" value="NAD(P)-binding Rossmann-like Domain"/>
    <property type="match status" value="1"/>
</dbReference>
<dbReference type="InterPro" id="IPR057326">
    <property type="entry name" value="KR_dom"/>
</dbReference>
<evidence type="ECO:0000313" key="4">
    <source>
        <dbReference type="EMBL" id="KXN99989.1"/>
    </source>
</evidence>
<dbReference type="CDD" id="cd05233">
    <property type="entry name" value="SDR_c"/>
    <property type="match status" value="1"/>
</dbReference>
<name>A0A137RII8_9FLAO</name>